<evidence type="ECO:0000313" key="1">
    <source>
        <dbReference type="EMBL" id="QJA46137.1"/>
    </source>
</evidence>
<reference evidence="1" key="1">
    <citation type="submission" date="2020-03" db="EMBL/GenBank/DDBJ databases">
        <title>The deep terrestrial virosphere.</title>
        <authorList>
            <person name="Holmfeldt K."/>
            <person name="Nilsson E."/>
            <person name="Simone D."/>
            <person name="Lopez-Fernandez M."/>
            <person name="Wu X."/>
            <person name="de Brujin I."/>
            <person name="Lundin D."/>
            <person name="Andersson A."/>
            <person name="Bertilsson S."/>
            <person name="Dopson M."/>
        </authorList>
    </citation>
    <scope>NUCLEOTIDE SEQUENCE</scope>
    <source>
        <strain evidence="1">TM448A00317</strain>
        <strain evidence="2">TM448B00343</strain>
    </source>
</reference>
<gene>
    <name evidence="1" type="ORF">TM448A00317_0039</name>
    <name evidence="2" type="ORF">TM448B00343_0044</name>
</gene>
<dbReference type="EMBL" id="MT144611">
    <property type="protein sequence ID" value="QJH95038.1"/>
    <property type="molecule type" value="Genomic_DNA"/>
</dbReference>
<protein>
    <submittedName>
        <fullName evidence="1">Uncharacterized protein</fullName>
    </submittedName>
</protein>
<evidence type="ECO:0000313" key="2">
    <source>
        <dbReference type="EMBL" id="QJH95038.1"/>
    </source>
</evidence>
<name>A0A6H1ZFJ4_9ZZZZ</name>
<proteinExistence type="predicted"/>
<accession>A0A6H1ZFJ4</accession>
<dbReference type="AlphaFoldDB" id="A0A6H1ZFJ4"/>
<sequence>MTDKERLKMYLNGAFDLLLEHSVEGSAIDQDPARETILSFIDRPSLEEIVGSMYAYACVCMDRGKDIRQIEAPIILHSVCTSLGISDNHD</sequence>
<dbReference type="EMBL" id="MT144003">
    <property type="protein sequence ID" value="QJA46137.1"/>
    <property type="molecule type" value="Genomic_DNA"/>
</dbReference>
<organism evidence="1">
    <name type="scientific">viral metagenome</name>
    <dbReference type="NCBI Taxonomy" id="1070528"/>
    <lineage>
        <taxon>unclassified sequences</taxon>
        <taxon>metagenomes</taxon>
        <taxon>organismal metagenomes</taxon>
    </lineage>
</organism>